<reference evidence="6" key="2">
    <citation type="submission" date="2024-06" db="EMBL/GenBank/DDBJ databases">
        <authorList>
            <person name="Plum-Jensen L.E."/>
            <person name="Schramm A."/>
            <person name="Marshall I.P.G."/>
        </authorList>
    </citation>
    <scope>NUCLEOTIDE SEQUENCE</scope>
    <source>
        <strain evidence="6">Rat1</strain>
    </source>
</reference>
<evidence type="ECO:0000256" key="3">
    <source>
        <dbReference type="ARBA" id="ARBA00022989"/>
    </source>
</evidence>
<protein>
    <submittedName>
        <fullName evidence="6">Cell envelope integrity protein TolA</fullName>
    </submittedName>
</protein>
<proteinExistence type="predicted"/>
<accession>A0AAU8LPQ0</accession>
<keyword evidence="2" id="KW-0812">Transmembrane</keyword>
<evidence type="ECO:0000313" key="6">
    <source>
        <dbReference type="EMBL" id="XCN71174.1"/>
    </source>
</evidence>
<dbReference type="GO" id="GO:0016020">
    <property type="term" value="C:membrane"/>
    <property type="evidence" value="ECO:0007669"/>
    <property type="project" value="UniProtKB-SubCell"/>
</dbReference>
<dbReference type="NCBIfam" id="TIGR02794">
    <property type="entry name" value="tolA_full"/>
    <property type="match status" value="1"/>
</dbReference>
<dbReference type="Pfam" id="PF13103">
    <property type="entry name" value="TonB_2"/>
    <property type="match status" value="1"/>
</dbReference>
<organism evidence="6">
    <name type="scientific">Candidatus Electrothrix aestuarii</name>
    <dbReference type="NCBI Taxonomy" id="3062594"/>
    <lineage>
        <taxon>Bacteria</taxon>
        <taxon>Pseudomonadati</taxon>
        <taxon>Thermodesulfobacteriota</taxon>
        <taxon>Desulfobulbia</taxon>
        <taxon>Desulfobulbales</taxon>
        <taxon>Desulfobulbaceae</taxon>
        <taxon>Candidatus Electrothrix</taxon>
    </lineage>
</organism>
<comment type="subcellular location">
    <subcellularLocation>
        <location evidence="1">Membrane</location>
        <topology evidence="1">Single-pass membrane protein</topology>
    </subcellularLocation>
</comment>
<dbReference type="GO" id="GO:0043213">
    <property type="term" value="P:bacteriocin transport"/>
    <property type="evidence" value="ECO:0007669"/>
    <property type="project" value="InterPro"/>
</dbReference>
<evidence type="ECO:0000256" key="5">
    <source>
        <dbReference type="SAM" id="MobiDB-lite"/>
    </source>
</evidence>
<gene>
    <name evidence="6" type="primary">tolA</name>
    <name evidence="6" type="ORF">Q3M24_12700</name>
</gene>
<feature type="compositionally biased region" description="Gly residues" evidence="5">
    <location>
        <begin position="313"/>
        <end position="333"/>
    </location>
</feature>
<name>A0AAU8LPQ0_9BACT</name>
<sequence length="437" mass="47749">MKGLYIGDTWEKFLAQRERLPSWKLPLSIAAVLHLAVFTGAAVFPDVGKKYEQDKVITIDLLSLSPAAPAPLTAQKGESQGEKQGGQSAQAEKPAQVKTIVQAAEQKKIVQKAQPAQVVVKPAPPEPKEQARELPVVVPKKVVLKPAQKKTSPPEPVAEVKSAQVKPVSLNPLKRKKQLAEDIRLAEEKERAEREKAQAARKKQQEQERLAALQKKEEKKRLAEQRKREQIAAEQQRKLAAQKKKQQEAEAKRKLAAQQRKNRALAEAARLAREAERAAEQARLEAARARNEYAAVSQTVSDLDSPVFSSGSSGTGSSSGGRSGSGSGIYGGHGSEQVNPAVLNQYTASLNGRISSHWQLPEILKTKSNLRTMVALTVRRDGSIEDMRIERKSGDSFFDQSVLKALQSATPLPGFPALIDKSTLEFALNFTPQGLAL</sequence>
<feature type="compositionally biased region" description="Basic and acidic residues" evidence="5">
    <location>
        <begin position="178"/>
        <end position="237"/>
    </location>
</feature>
<dbReference type="EMBL" id="CP159373">
    <property type="protein sequence ID" value="XCN71174.1"/>
    <property type="molecule type" value="Genomic_DNA"/>
</dbReference>
<dbReference type="SUPFAM" id="SSF74653">
    <property type="entry name" value="TolA/TonB C-terminal domain"/>
    <property type="match status" value="1"/>
</dbReference>
<keyword evidence="3" id="KW-1133">Transmembrane helix</keyword>
<reference evidence="6" key="1">
    <citation type="journal article" date="2024" name="Syst. Appl. Microbiol.">
        <title>First single-strain enrichments of Electrothrix cable bacteria, description of E. aestuarii sp. nov. and E. rattekaaiensis sp. nov., and proposal of a cable bacteria taxonomy following the rules of the SeqCode.</title>
        <authorList>
            <person name="Plum-Jensen L.E."/>
            <person name="Schramm A."/>
            <person name="Marshall I.P.G."/>
        </authorList>
    </citation>
    <scope>NUCLEOTIDE SEQUENCE</scope>
    <source>
        <strain evidence="6">Rat1</strain>
    </source>
</reference>
<evidence type="ECO:0000256" key="4">
    <source>
        <dbReference type="ARBA" id="ARBA00023136"/>
    </source>
</evidence>
<dbReference type="InterPro" id="IPR014161">
    <property type="entry name" value="Tol-Pal_TolA"/>
</dbReference>
<dbReference type="AlphaFoldDB" id="A0AAU8LPQ0"/>
<feature type="region of interest" description="Disordered" evidence="5">
    <location>
        <begin position="71"/>
        <end position="94"/>
    </location>
</feature>
<feature type="region of interest" description="Disordered" evidence="5">
    <location>
        <begin position="113"/>
        <end position="134"/>
    </location>
</feature>
<keyword evidence="4" id="KW-0472">Membrane</keyword>
<feature type="region of interest" description="Disordered" evidence="5">
    <location>
        <begin position="303"/>
        <end position="333"/>
    </location>
</feature>
<evidence type="ECO:0000256" key="2">
    <source>
        <dbReference type="ARBA" id="ARBA00022692"/>
    </source>
</evidence>
<dbReference type="InterPro" id="IPR006260">
    <property type="entry name" value="TonB/TolA_C"/>
</dbReference>
<feature type="region of interest" description="Disordered" evidence="5">
    <location>
        <begin position="146"/>
        <end position="261"/>
    </location>
</feature>
<dbReference type="NCBIfam" id="TIGR01352">
    <property type="entry name" value="tonB_Cterm"/>
    <property type="match status" value="1"/>
</dbReference>
<dbReference type="GO" id="GO:0019534">
    <property type="term" value="F:toxin transmembrane transporter activity"/>
    <property type="evidence" value="ECO:0007669"/>
    <property type="project" value="InterPro"/>
</dbReference>
<dbReference type="KEGG" id="eaj:Q3M24_12700"/>
<dbReference type="Gene3D" id="3.30.1150.10">
    <property type="match status" value="1"/>
</dbReference>
<evidence type="ECO:0000256" key="1">
    <source>
        <dbReference type="ARBA" id="ARBA00004167"/>
    </source>
</evidence>